<dbReference type="EMBL" id="JAVDNV010000021">
    <property type="protein sequence ID" value="MDQ2311868.1"/>
    <property type="molecule type" value="Genomic_DNA"/>
</dbReference>
<accession>A0AAW8HVV4</accession>
<sequence length="238" mass="27527">MMRISVSVYYEDTRSPDVTLCLDELFYVSELIDTLLEKKKKWYEKGYSRKKALEHVVFNHIKAGPEVVERWRKQLKKDYPLIIEGIWDGETDDKLCSINYIKKHIEDIKKTSLDIIITCNQSEIITSKVIKFLYSLVHNKKNAYASINTNGYWNKMNNVFPDRICVGWMLYIPHVILSNLAPQADKVIPVMDGDKQKGTIVLSTEGIFDGSNKEHISKSNDLEIRLLDLGLLPLMTEL</sequence>
<evidence type="ECO:0000313" key="1">
    <source>
        <dbReference type="EMBL" id="MDQ2311868.1"/>
    </source>
</evidence>
<reference evidence="1" key="1">
    <citation type="submission" date="2023-08" db="EMBL/GenBank/DDBJ databases">
        <title>WGS of pathogenic bacterial species, Los Angeles County Public Health Laboratories.</title>
        <authorList>
            <person name="Garrigues J.M."/>
            <person name="Green N.M."/>
        </authorList>
    </citation>
    <scope>NUCLEOTIDE SEQUENCE</scope>
    <source>
        <strain evidence="1">LACPHL-BACT-2023-00068</strain>
    </source>
</reference>
<dbReference type="GeneID" id="61386594"/>
<gene>
    <name evidence="1" type="ORF">RBJ30_22640</name>
</gene>
<name>A0AAW8HVV4_PLUGE</name>
<dbReference type="RefSeq" id="WP_072065306.1">
    <property type="nucleotide sequence ID" value="NZ_CP020388.1"/>
</dbReference>
<protein>
    <submittedName>
        <fullName evidence="1">Imm52 family immunity protein</fullName>
    </submittedName>
</protein>
<organism evidence="1 2">
    <name type="scientific">Pluralibacter gergoviae</name>
    <name type="common">Enterobacter gergoviae</name>
    <dbReference type="NCBI Taxonomy" id="61647"/>
    <lineage>
        <taxon>Bacteria</taxon>
        <taxon>Pseudomonadati</taxon>
        <taxon>Pseudomonadota</taxon>
        <taxon>Gammaproteobacteria</taxon>
        <taxon>Enterobacterales</taxon>
        <taxon>Enterobacteriaceae</taxon>
        <taxon>Pluralibacter</taxon>
    </lineage>
</organism>
<proteinExistence type="predicted"/>
<evidence type="ECO:0000313" key="2">
    <source>
        <dbReference type="Proteomes" id="UP001236270"/>
    </source>
</evidence>
<dbReference type="Proteomes" id="UP001236270">
    <property type="component" value="Unassembled WGS sequence"/>
</dbReference>
<comment type="caution">
    <text evidence="1">The sequence shown here is derived from an EMBL/GenBank/DDBJ whole genome shotgun (WGS) entry which is preliminary data.</text>
</comment>
<dbReference type="AlphaFoldDB" id="A0AAW8HVV4"/>